<dbReference type="Gene3D" id="3.40.50.1820">
    <property type="entry name" value="alpha/beta hydrolase"/>
    <property type="match status" value="1"/>
</dbReference>
<dbReference type="Pfam" id="PF20434">
    <property type="entry name" value="BD-FAE"/>
    <property type="match status" value="1"/>
</dbReference>
<feature type="domain" description="BD-FAE-like" evidence="4">
    <location>
        <begin position="44"/>
        <end position="154"/>
    </location>
</feature>
<dbReference type="InterPro" id="IPR002925">
    <property type="entry name" value="Dienelactn_hydro"/>
</dbReference>
<dbReference type="PANTHER" id="PTHR48081:SF30">
    <property type="entry name" value="ACETYL-HYDROLASE LIPR-RELATED"/>
    <property type="match status" value="1"/>
</dbReference>
<proteinExistence type="inferred from homology"/>
<dbReference type="EMBL" id="FUYE01000004">
    <property type="protein sequence ID" value="SKA88509.1"/>
    <property type="molecule type" value="Genomic_DNA"/>
</dbReference>
<dbReference type="RefSeq" id="WP_078812638.1">
    <property type="nucleotide sequence ID" value="NZ_FUYE01000004.1"/>
</dbReference>
<feature type="domain" description="Dienelactone hydrolase" evidence="3">
    <location>
        <begin position="199"/>
        <end position="251"/>
    </location>
</feature>
<dbReference type="Proteomes" id="UP000190774">
    <property type="component" value="Unassembled WGS sequence"/>
</dbReference>
<name>A0A1T4XG77_9BACT</name>
<comment type="similarity">
    <text evidence="1">Belongs to the 'GDXG' lipolytic enzyme family.</text>
</comment>
<keyword evidence="2" id="KW-0378">Hydrolase</keyword>
<evidence type="ECO:0000256" key="2">
    <source>
        <dbReference type="ARBA" id="ARBA00022801"/>
    </source>
</evidence>
<dbReference type="SUPFAM" id="SSF53474">
    <property type="entry name" value="alpha/beta-Hydrolases"/>
    <property type="match status" value="1"/>
</dbReference>
<dbReference type="PANTHER" id="PTHR48081">
    <property type="entry name" value="AB HYDROLASE SUPERFAMILY PROTEIN C4A8.06C"/>
    <property type="match status" value="1"/>
</dbReference>
<evidence type="ECO:0000313" key="5">
    <source>
        <dbReference type="EMBL" id="SKA88509.1"/>
    </source>
</evidence>
<sequence>MWRFFLSLVVLGSLQAVEPLTHVYKHVEGRDLKLTIVNPPDWRAEAKLPAMVFFHGGGWVGGTPTQFTQHSDYLSTRGLVCIQVEYRLLKGQPSETPPLVCVQDAKSAMRWVRGHAAELGIDPHRIGAGGGSAGGHLAAFVGMVEGKDDPQDNLDISPKANALVLFNPVFDNGPDQGWGYARVKSQYREFSPAHNITADDPPAIIFLGTQDKLIPVSVVERFKSGMNKVGVRCEALFYEGQGHGFFNAGKNTEFFQKTLLATDQFLVSLGWLQGEPTLKVSDTKG</sequence>
<evidence type="ECO:0000313" key="6">
    <source>
        <dbReference type="Proteomes" id="UP000190774"/>
    </source>
</evidence>
<dbReference type="GO" id="GO:0004806">
    <property type="term" value="F:triacylglycerol lipase activity"/>
    <property type="evidence" value="ECO:0007669"/>
    <property type="project" value="TreeGrafter"/>
</dbReference>
<dbReference type="InterPro" id="IPR049492">
    <property type="entry name" value="BD-FAE-like_dom"/>
</dbReference>
<protein>
    <submittedName>
        <fullName evidence="5">Acetyl esterase/lipase</fullName>
    </submittedName>
</protein>
<dbReference type="Pfam" id="PF01738">
    <property type="entry name" value="DLH"/>
    <property type="match status" value="1"/>
</dbReference>
<reference evidence="6" key="1">
    <citation type="submission" date="2017-02" db="EMBL/GenBank/DDBJ databases">
        <authorList>
            <person name="Varghese N."/>
            <person name="Submissions S."/>
        </authorList>
    </citation>
    <scope>NUCLEOTIDE SEQUENCE [LARGE SCALE GENOMIC DNA]</scope>
    <source>
        <strain evidence="6">ATCC 700200</strain>
    </source>
</reference>
<dbReference type="STRING" id="48467.SAMN02745166_01432"/>
<evidence type="ECO:0000259" key="4">
    <source>
        <dbReference type="Pfam" id="PF20434"/>
    </source>
</evidence>
<dbReference type="InterPro" id="IPR029058">
    <property type="entry name" value="AB_hydrolase_fold"/>
</dbReference>
<dbReference type="InterPro" id="IPR050300">
    <property type="entry name" value="GDXG_lipolytic_enzyme"/>
</dbReference>
<evidence type="ECO:0000259" key="3">
    <source>
        <dbReference type="Pfam" id="PF01738"/>
    </source>
</evidence>
<keyword evidence="6" id="KW-1185">Reference proteome</keyword>
<accession>A0A1T4XG77</accession>
<gene>
    <name evidence="5" type="ORF">SAMN02745166_01432</name>
</gene>
<evidence type="ECO:0000256" key="1">
    <source>
        <dbReference type="ARBA" id="ARBA00010515"/>
    </source>
</evidence>
<organism evidence="5 6">
    <name type="scientific">Prosthecobacter debontii</name>
    <dbReference type="NCBI Taxonomy" id="48467"/>
    <lineage>
        <taxon>Bacteria</taxon>
        <taxon>Pseudomonadati</taxon>
        <taxon>Verrucomicrobiota</taxon>
        <taxon>Verrucomicrobiia</taxon>
        <taxon>Verrucomicrobiales</taxon>
        <taxon>Verrucomicrobiaceae</taxon>
        <taxon>Prosthecobacter</taxon>
    </lineage>
</organism>
<dbReference type="AlphaFoldDB" id="A0A1T4XG77"/>